<protein>
    <submittedName>
        <fullName evidence="1">Uncharacterized protein</fullName>
    </submittedName>
</protein>
<accession>X0V6P3</accession>
<organism evidence="1">
    <name type="scientific">marine sediment metagenome</name>
    <dbReference type="NCBI Taxonomy" id="412755"/>
    <lineage>
        <taxon>unclassified sequences</taxon>
        <taxon>metagenomes</taxon>
        <taxon>ecological metagenomes</taxon>
    </lineage>
</organism>
<name>X0V6P3_9ZZZZ</name>
<sequence>WAPKITYKQLARIMVDADMEAINLTPIGEGLKIIEQSFDDWHRWETGVTAVLANAGNGFE</sequence>
<gene>
    <name evidence="1" type="ORF">S01H1_28308</name>
</gene>
<feature type="non-terminal residue" evidence="1">
    <location>
        <position position="1"/>
    </location>
</feature>
<comment type="caution">
    <text evidence="1">The sequence shown here is derived from an EMBL/GenBank/DDBJ whole genome shotgun (WGS) entry which is preliminary data.</text>
</comment>
<dbReference type="AlphaFoldDB" id="X0V6P3"/>
<evidence type="ECO:0000313" key="1">
    <source>
        <dbReference type="EMBL" id="GAF96315.1"/>
    </source>
</evidence>
<reference evidence="1" key="1">
    <citation type="journal article" date="2014" name="Front. Microbiol.">
        <title>High frequency of phylogenetically diverse reductive dehalogenase-homologous genes in deep subseafloor sedimentary metagenomes.</title>
        <authorList>
            <person name="Kawai M."/>
            <person name="Futagami T."/>
            <person name="Toyoda A."/>
            <person name="Takaki Y."/>
            <person name="Nishi S."/>
            <person name="Hori S."/>
            <person name="Arai W."/>
            <person name="Tsubouchi T."/>
            <person name="Morono Y."/>
            <person name="Uchiyama I."/>
            <person name="Ito T."/>
            <person name="Fujiyama A."/>
            <person name="Inagaki F."/>
            <person name="Takami H."/>
        </authorList>
    </citation>
    <scope>NUCLEOTIDE SEQUENCE</scope>
    <source>
        <strain evidence="1">Expedition CK06-06</strain>
    </source>
</reference>
<dbReference type="EMBL" id="BARS01017295">
    <property type="protein sequence ID" value="GAF96315.1"/>
    <property type="molecule type" value="Genomic_DNA"/>
</dbReference>
<proteinExistence type="predicted"/>